<dbReference type="OrthoDB" id="2373640at2"/>
<dbReference type="Proteomes" id="UP000184476">
    <property type="component" value="Unassembled WGS sequence"/>
</dbReference>
<dbReference type="PANTHER" id="PTHR43479">
    <property type="entry name" value="ACREF/ENVCD OPERON REPRESSOR-RELATED"/>
    <property type="match status" value="1"/>
</dbReference>
<keyword evidence="1 2" id="KW-0238">DNA-binding</keyword>
<feature type="DNA-binding region" description="H-T-H motif" evidence="2">
    <location>
        <begin position="37"/>
        <end position="56"/>
    </location>
</feature>
<gene>
    <name evidence="4" type="ORF">SAMN05444392_104194</name>
</gene>
<dbReference type="InterPro" id="IPR009057">
    <property type="entry name" value="Homeodomain-like_sf"/>
</dbReference>
<dbReference type="GO" id="GO:0003677">
    <property type="term" value="F:DNA binding"/>
    <property type="evidence" value="ECO:0007669"/>
    <property type="project" value="UniProtKB-UniRule"/>
</dbReference>
<feature type="domain" description="HTH tetR-type" evidence="3">
    <location>
        <begin position="14"/>
        <end position="74"/>
    </location>
</feature>
<dbReference type="STRING" id="112248.SAMN05444392_104194"/>
<proteinExistence type="predicted"/>
<name>A0A1M4X8E5_9BACL</name>
<dbReference type="PANTHER" id="PTHR43479:SF11">
    <property type="entry name" value="ACREF_ENVCD OPERON REPRESSOR-RELATED"/>
    <property type="match status" value="1"/>
</dbReference>
<sequence>MSPRNKQQLDQIKGERQEQIKQAAIKIFATKGITGTKMSMIAAEAGISVGLAYRYFKSKEELIEILVQELLEIANERLEETKFLPGTPLQQIEALTKHMFDEEHRYAFMLINQVKKAENVSENVAKQLEKFSSRSLYDKMVPIFKKGQALGQLRNGDTKKMIVWYFFVVNSLLVQQHGDEEYGMPHVDFLIQLIKHS</sequence>
<dbReference type="AlphaFoldDB" id="A0A1M4X8E5"/>
<dbReference type="EMBL" id="FQVL01000004">
    <property type="protein sequence ID" value="SHE89778.1"/>
    <property type="molecule type" value="Genomic_DNA"/>
</dbReference>
<dbReference type="InterPro" id="IPR001647">
    <property type="entry name" value="HTH_TetR"/>
</dbReference>
<dbReference type="RefSeq" id="WP_073154574.1">
    <property type="nucleotide sequence ID" value="NZ_FQVL01000004.1"/>
</dbReference>
<dbReference type="InterPro" id="IPR050624">
    <property type="entry name" value="HTH-type_Tx_Regulator"/>
</dbReference>
<evidence type="ECO:0000259" key="3">
    <source>
        <dbReference type="PROSITE" id="PS50977"/>
    </source>
</evidence>
<dbReference type="Pfam" id="PF00440">
    <property type="entry name" value="TetR_N"/>
    <property type="match status" value="1"/>
</dbReference>
<protein>
    <submittedName>
        <fullName evidence="4">Transcriptional regulator, TetR family</fullName>
    </submittedName>
</protein>
<keyword evidence="5" id="KW-1185">Reference proteome</keyword>
<evidence type="ECO:0000256" key="2">
    <source>
        <dbReference type="PROSITE-ProRule" id="PRU00335"/>
    </source>
</evidence>
<evidence type="ECO:0000256" key="1">
    <source>
        <dbReference type="ARBA" id="ARBA00023125"/>
    </source>
</evidence>
<dbReference type="PRINTS" id="PR00455">
    <property type="entry name" value="HTHTETR"/>
</dbReference>
<dbReference type="SUPFAM" id="SSF46689">
    <property type="entry name" value="Homeodomain-like"/>
    <property type="match status" value="1"/>
</dbReference>
<evidence type="ECO:0000313" key="5">
    <source>
        <dbReference type="Proteomes" id="UP000184476"/>
    </source>
</evidence>
<dbReference type="PROSITE" id="PS50977">
    <property type="entry name" value="HTH_TETR_2"/>
    <property type="match status" value="1"/>
</dbReference>
<organism evidence="4 5">
    <name type="scientific">Seinonella peptonophila</name>
    <dbReference type="NCBI Taxonomy" id="112248"/>
    <lineage>
        <taxon>Bacteria</taxon>
        <taxon>Bacillati</taxon>
        <taxon>Bacillota</taxon>
        <taxon>Bacilli</taxon>
        <taxon>Bacillales</taxon>
        <taxon>Thermoactinomycetaceae</taxon>
        <taxon>Seinonella</taxon>
    </lineage>
</organism>
<reference evidence="4 5" key="1">
    <citation type="submission" date="2016-11" db="EMBL/GenBank/DDBJ databases">
        <authorList>
            <person name="Jaros S."/>
            <person name="Januszkiewicz K."/>
            <person name="Wedrychowicz H."/>
        </authorList>
    </citation>
    <scope>NUCLEOTIDE SEQUENCE [LARGE SCALE GENOMIC DNA]</scope>
    <source>
        <strain evidence="4 5">DSM 44666</strain>
    </source>
</reference>
<evidence type="ECO:0000313" key="4">
    <source>
        <dbReference type="EMBL" id="SHE89778.1"/>
    </source>
</evidence>
<accession>A0A1M4X8E5</accession>
<dbReference type="Gene3D" id="1.10.357.10">
    <property type="entry name" value="Tetracycline Repressor, domain 2"/>
    <property type="match status" value="1"/>
</dbReference>